<organism evidence="1 2">
    <name type="scientific">Allacma fusca</name>
    <dbReference type="NCBI Taxonomy" id="39272"/>
    <lineage>
        <taxon>Eukaryota</taxon>
        <taxon>Metazoa</taxon>
        <taxon>Ecdysozoa</taxon>
        <taxon>Arthropoda</taxon>
        <taxon>Hexapoda</taxon>
        <taxon>Collembola</taxon>
        <taxon>Symphypleona</taxon>
        <taxon>Sminthuridae</taxon>
        <taxon>Allacma</taxon>
    </lineage>
</organism>
<keyword evidence="2" id="KW-1185">Reference proteome</keyword>
<accession>A0A8J2M4E4</accession>
<dbReference type="EMBL" id="CAJVCH010567227">
    <property type="protein sequence ID" value="CAG7832851.1"/>
    <property type="molecule type" value="Genomic_DNA"/>
</dbReference>
<feature type="non-terminal residue" evidence="1">
    <location>
        <position position="1"/>
    </location>
</feature>
<dbReference type="AlphaFoldDB" id="A0A8J2M4E4"/>
<proteinExistence type="predicted"/>
<protein>
    <submittedName>
        <fullName evidence="1">Uncharacterized protein</fullName>
    </submittedName>
</protein>
<sequence>GVKIKLNLKCLNKEQADKWRFVRKL</sequence>
<comment type="caution">
    <text evidence="1">The sequence shown here is derived from an EMBL/GenBank/DDBJ whole genome shotgun (WGS) entry which is preliminary data.</text>
</comment>
<name>A0A8J2M4E4_9HEXA</name>
<dbReference type="Proteomes" id="UP000708208">
    <property type="component" value="Unassembled WGS sequence"/>
</dbReference>
<evidence type="ECO:0000313" key="1">
    <source>
        <dbReference type="EMBL" id="CAG7832851.1"/>
    </source>
</evidence>
<evidence type="ECO:0000313" key="2">
    <source>
        <dbReference type="Proteomes" id="UP000708208"/>
    </source>
</evidence>
<gene>
    <name evidence="1" type="ORF">AFUS01_LOCUS42511</name>
</gene>
<reference evidence="1" key="1">
    <citation type="submission" date="2021-06" db="EMBL/GenBank/DDBJ databases">
        <authorList>
            <person name="Hodson N. C."/>
            <person name="Mongue J. A."/>
            <person name="Jaron S. K."/>
        </authorList>
    </citation>
    <scope>NUCLEOTIDE SEQUENCE</scope>
</reference>